<dbReference type="FunFam" id="2.10.25.10:FF:000327">
    <property type="entry name" value="neurogenic locus notch homolog protein 4"/>
    <property type="match status" value="1"/>
</dbReference>
<reference evidence="8" key="2">
    <citation type="submission" date="2020-11" db="EMBL/GenBank/DDBJ databases">
        <authorList>
            <person name="McCartney M.A."/>
            <person name="Auch B."/>
            <person name="Kono T."/>
            <person name="Mallez S."/>
            <person name="Becker A."/>
            <person name="Gohl D.M."/>
            <person name="Silverstein K.A.T."/>
            <person name="Koren S."/>
            <person name="Bechman K.B."/>
            <person name="Herman A."/>
            <person name="Abrahante J.E."/>
            <person name="Garbe J."/>
        </authorList>
    </citation>
    <scope>NUCLEOTIDE SEQUENCE</scope>
    <source>
        <strain evidence="8">Duluth1</strain>
        <tissue evidence="8">Whole animal</tissue>
    </source>
</reference>
<evidence type="ECO:0000256" key="4">
    <source>
        <dbReference type="ARBA" id="ARBA00023157"/>
    </source>
</evidence>
<dbReference type="PROSITE" id="PS00022">
    <property type="entry name" value="EGF_1"/>
    <property type="match status" value="1"/>
</dbReference>
<dbReference type="CDD" id="cd00054">
    <property type="entry name" value="EGF_CA"/>
    <property type="match status" value="1"/>
</dbReference>
<evidence type="ECO:0000313" key="8">
    <source>
        <dbReference type="EMBL" id="KAH3805756.1"/>
    </source>
</evidence>
<sequence>MGNYTCVCDEGWYTTDNGLNCATDIDECLKEPCLNNGTCKNTIGSFHCACTQNWTGSTCEIDLLTSFGPFSGG</sequence>
<dbReference type="SUPFAM" id="SSF57196">
    <property type="entry name" value="EGF/Laminin"/>
    <property type="match status" value="1"/>
</dbReference>
<dbReference type="Gene3D" id="2.10.25.10">
    <property type="entry name" value="Laminin"/>
    <property type="match status" value="1"/>
</dbReference>
<gene>
    <name evidence="8" type="ORF">DPMN_134063</name>
</gene>
<dbReference type="Proteomes" id="UP000828390">
    <property type="component" value="Unassembled WGS sequence"/>
</dbReference>
<dbReference type="GO" id="GO:0005509">
    <property type="term" value="F:calcium ion binding"/>
    <property type="evidence" value="ECO:0007669"/>
    <property type="project" value="InterPro"/>
</dbReference>
<keyword evidence="5" id="KW-0325">Glycoprotein</keyword>
<dbReference type="Pfam" id="PF07645">
    <property type="entry name" value="EGF_CA"/>
    <property type="match status" value="1"/>
</dbReference>
<reference evidence="8" key="1">
    <citation type="journal article" date="2019" name="bioRxiv">
        <title>The Genome of the Zebra Mussel, Dreissena polymorpha: A Resource for Invasive Species Research.</title>
        <authorList>
            <person name="McCartney M.A."/>
            <person name="Auch B."/>
            <person name="Kono T."/>
            <person name="Mallez S."/>
            <person name="Zhang Y."/>
            <person name="Obille A."/>
            <person name="Becker A."/>
            <person name="Abrahante J.E."/>
            <person name="Garbe J."/>
            <person name="Badalamenti J.P."/>
            <person name="Herman A."/>
            <person name="Mangelson H."/>
            <person name="Liachko I."/>
            <person name="Sullivan S."/>
            <person name="Sone E.D."/>
            <person name="Koren S."/>
            <person name="Silverstein K.A.T."/>
            <person name="Beckman K.B."/>
            <person name="Gohl D.M."/>
        </authorList>
    </citation>
    <scope>NUCLEOTIDE SEQUENCE</scope>
    <source>
        <strain evidence="8">Duluth1</strain>
        <tissue evidence="8">Whole animal</tissue>
    </source>
</reference>
<evidence type="ECO:0000256" key="5">
    <source>
        <dbReference type="ARBA" id="ARBA00023180"/>
    </source>
</evidence>
<dbReference type="PROSITE" id="PS50026">
    <property type="entry name" value="EGF_3"/>
    <property type="match status" value="1"/>
</dbReference>
<protein>
    <recommendedName>
        <fullName evidence="7">EGF-like domain-containing protein</fullName>
    </recommendedName>
</protein>
<dbReference type="InterPro" id="IPR018097">
    <property type="entry name" value="EGF_Ca-bd_CS"/>
</dbReference>
<keyword evidence="4 6" id="KW-1015">Disulfide bond</keyword>
<feature type="disulfide bond" evidence="6">
    <location>
        <begin position="50"/>
        <end position="59"/>
    </location>
</feature>
<keyword evidence="1 6" id="KW-0245">EGF-like domain</keyword>
<dbReference type="AlphaFoldDB" id="A0A9D4FWR0"/>
<feature type="domain" description="EGF-like" evidence="7">
    <location>
        <begin position="24"/>
        <end position="60"/>
    </location>
</feature>
<dbReference type="PROSITE" id="PS01187">
    <property type="entry name" value="EGF_CA"/>
    <property type="match status" value="1"/>
</dbReference>
<evidence type="ECO:0000256" key="1">
    <source>
        <dbReference type="ARBA" id="ARBA00022536"/>
    </source>
</evidence>
<dbReference type="InterPro" id="IPR000742">
    <property type="entry name" value="EGF"/>
</dbReference>
<evidence type="ECO:0000256" key="3">
    <source>
        <dbReference type="ARBA" id="ARBA00022737"/>
    </source>
</evidence>
<dbReference type="PANTHER" id="PTHR12916">
    <property type="entry name" value="CYTOCHROME C OXIDASE POLYPEPTIDE VIC-2"/>
    <property type="match status" value="1"/>
</dbReference>
<dbReference type="EMBL" id="JAIWYP010000006">
    <property type="protein sequence ID" value="KAH3805756.1"/>
    <property type="molecule type" value="Genomic_DNA"/>
</dbReference>
<dbReference type="PANTHER" id="PTHR12916:SF4">
    <property type="entry name" value="UNINFLATABLE, ISOFORM C"/>
    <property type="match status" value="1"/>
</dbReference>
<evidence type="ECO:0000259" key="7">
    <source>
        <dbReference type="PROSITE" id="PS50026"/>
    </source>
</evidence>
<name>A0A9D4FWR0_DREPO</name>
<dbReference type="InterPro" id="IPR049883">
    <property type="entry name" value="NOTCH1_EGF-like"/>
</dbReference>
<dbReference type="PROSITE" id="PS00010">
    <property type="entry name" value="ASX_HYDROXYL"/>
    <property type="match status" value="1"/>
</dbReference>
<dbReference type="SMART" id="SM00181">
    <property type="entry name" value="EGF"/>
    <property type="match status" value="1"/>
</dbReference>
<organism evidence="8 9">
    <name type="scientific">Dreissena polymorpha</name>
    <name type="common">Zebra mussel</name>
    <name type="synonym">Mytilus polymorpha</name>
    <dbReference type="NCBI Taxonomy" id="45954"/>
    <lineage>
        <taxon>Eukaryota</taxon>
        <taxon>Metazoa</taxon>
        <taxon>Spiralia</taxon>
        <taxon>Lophotrochozoa</taxon>
        <taxon>Mollusca</taxon>
        <taxon>Bivalvia</taxon>
        <taxon>Autobranchia</taxon>
        <taxon>Heteroconchia</taxon>
        <taxon>Euheterodonta</taxon>
        <taxon>Imparidentia</taxon>
        <taxon>Neoheterodontei</taxon>
        <taxon>Myida</taxon>
        <taxon>Dreissenoidea</taxon>
        <taxon>Dreissenidae</taxon>
        <taxon>Dreissena</taxon>
    </lineage>
</organism>
<dbReference type="SMART" id="SM00179">
    <property type="entry name" value="EGF_CA"/>
    <property type="match status" value="1"/>
</dbReference>
<comment type="caution">
    <text evidence="6">Lacks conserved residue(s) required for the propagation of feature annotation.</text>
</comment>
<evidence type="ECO:0000256" key="2">
    <source>
        <dbReference type="ARBA" id="ARBA00022729"/>
    </source>
</evidence>
<keyword evidence="9" id="KW-1185">Reference proteome</keyword>
<keyword evidence="3" id="KW-0677">Repeat</keyword>
<dbReference type="InterPro" id="IPR000152">
    <property type="entry name" value="EGF-type_Asp/Asn_hydroxyl_site"/>
</dbReference>
<keyword evidence="2" id="KW-0732">Signal</keyword>
<dbReference type="InterPro" id="IPR001881">
    <property type="entry name" value="EGF-like_Ca-bd_dom"/>
</dbReference>
<evidence type="ECO:0000313" key="9">
    <source>
        <dbReference type="Proteomes" id="UP000828390"/>
    </source>
</evidence>
<evidence type="ECO:0000256" key="6">
    <source>
        <dbReference type="PROSITE-ProRule" id="PRU00076"/>
    </source>
</evidence>
<comment type="caution">
    <text evidence="8">The sequence shown here is derived from an EMBL/GenBank/DDBJ whole genome shotgun (WGS) entry which is preliminary data.</text>
</comment>
<accession>A0A9D4FWR0</accession>
<dbReference type="PRINTS" id="PR00010">
    <property type="entry name" value="EGFBLOOD"/>
</dbReference>
<proteinExistence type="predicted"/>